<name>A0A218Y2K4_PUNGR</name>
<gene>
    <name evidence="2" type="ORF">CDL15_Pgr002695</name>
</gene>
<dbReference type="Proteomes" id="UP000197138">
    <property type="component" value="Unassembled WGS sequence"/>
</dbReference>
<accession>A0A218Y2K4</accession>
<comment type="caution">
    <text evidence="2">The sequence shown here is derived from an EMBL/GenBank/DDBJ whole genome shotgun (WGS) entry which is preliminary data.</text>
</comment>
<sequence length="74" mass="8160">MYEEKSRGSGRGSRKTRFDGYGSEQPARRQPRLVGEKRVGTLAPVTARCEVGLVGLLRGRSRHLWVVPNVPSPG</sequence>
<organism evidence="2 3">
    <name type="scientific">Punica granatum</name>
    <name type="common">Pomegranate</name>
    <dbReference type="NCBI Taxonomy" id="22663"/>
    <lineage>
        <taxon>Eukaryota</taxon>
        <taxon>Viridiplantae</taxon>
        <taxon>Streptophyta</taxon>
        <taxon>Embryophyta</taxon>
        <taxon>Tracheophyta</taxon>
        <taxon>Spermatophyta</taxon>
        <taxon>Magnoliopsida</taxon>
        <taxon>eudicotyledons</taxon>
        <taxon>Gunneridae</taxon>
        <taxon>Pentapetalae</taxon>
        <taxon>rosids</taxon>
        <taxon>malvids</taxon>
        <taxon>Myrtales</taxon>
        <taxon>Lythraceae</taxon>
        <taxon>Punica</taxon>
    </lineage>
</organism>
<evidence type="ECO:0000313" key="3">
    <source>
        <dbReference type="Proteomes" id="UP000197138"/>
    </source>
</evidence>
<dbReference type="EMBL" id="MTKT01000536">
    <property type="protein sequence ID" value="OWM90772.1"/>
    <property type="molecule type" value="Genomic_DNA"/>
</dbReference>
<dbReference type="AlphaFoldDB" id="A0A218Y2K4"/>
<reference evidence="3" key="1">
    <citation type="journal article" date="2017" name="Plant J.">
        <title>The pomegranate (Punica granatum L.) genome and the genomics of punicalagin biosynthesis.</title>
        <authorList>
            <person name="Qin G."/>
            <person name="Xu C."/>
            <person name="Ming R."/>
            <person name="Tang H."/>
            <person name="Guyot R."/>
            <person name="Kramer E.M."/>
            <person name="Hu Y."/>
            <person name="Yi X."/>
            <person name="Qi Y."/>
            <person name="Xu X."/>
            <person name="Gao Z."/>
            <person name="Pan H."/>
            <person name="Jian J."/>
            <person name="Tian Y."/>
            <person name="Yue Z."/>
            <person name="Xu Y."/>
        </authorList>
    </citation>
    <scope>NUCLEOTIDE SEQUENCE [LARGE SCALE GENOMIC DNA]</scope>
    <source>
        <strain evidence="3">cv. Dabenzi</strain>
    </source>
</reference>
<protein>
    <submittedName>
        <fullName evidence="2">Uncharacterized protein</fullName>
    </submittedName>
</protein>
<proteinExistence type="predicted"/>
<evidence type="ECO:0000313" key="2">
    <source>
        <dbReference type="EMBL" id="OWM90772.1"/>
    </source>
</evidence>
<evidence type="ECO:0000256" key="1">
    <source>
        <dbReference type="SAM" id="MobiDB-lite"/>
    </source>
</evidence>
<feature type="region of interest" description="Disordered" evidence="1">
    <location>
        <begin position="1"/>
        <end position="35"/>
    </location>
</feature>